<dbReference type="PANTHER" id="PTHR14234:SF19">
    <property type="entry name" value="RIM-BINDING PROTEIN, ISOFORM F"/>
    <property type="match status" value="1"/>
</dbReference>
<feature type="domain" description="SH3" evidence="5">
    <location>
        <begin position="964"/>
        <end position="1032"/>
    </location>
</feature>
<feature type="non-terminal residue" evidence="6">
    <location>
        <position position="1166"/>
    </location>
</feature>
<feature type="domain" description="SH3" evidence="5">
    <location>
        <begin position="376"/>
        <end position="444"/>
    </location>
</feature>
<accession>T2MJJ0</accession>
<evidence type="ECO:0000256" key="1">
    <source>
        <dbReference type="ARBA" id="ARBA00022443"/>
    </source>
</evidence>
<keyword evidence="3" id="KW-0175">Coiled coil</keyword>
<dbReference type="InterPro" id="IPR035753">
    <property type="entry name" value="RIM-BP_SH3_2"/>
</dbReference>
<feature type="domain" description="SH3" evidence="5">
    <location>
        <begin position="1094"/>
        <end position="1161"/>
    </location>
</feature>
<feature type="coiled-coil region" evidence="3">
    <location>
        <begin position="104"/>
        <end position="131"/>
    </location>
</feature>
<dbReference type="Pfam" id="PF07653">
    <property type="entry name" value="SH3_2"/>
    <property type="match status" value="3"/>
</dbReference>
<dbReference type="InterPro" id="IPR036028">
    <property type="entry name" value="SH3-like_dom_sf"/>
</dbReference>
<evidence type="ECO:0000256" key="2">
    <source>
        <dbReference type="PROSITE-ProRule" id="PRU00192"/>
    </source>
</evidence>
<dbReference type="CDD" id="cd12014">
    <property type="entry name" value="SH3_RIM-BP_1"/>
    <property type="match status" value="1"/>
</dbReference>
<dbReference type="AlphaFoldDB" id="T2MJJ0"/>
<feature type="non-terminal residue" evidence="6">
    <location>
        <position position="1"/>
    </location>
</feature>
<dbReference type="OrthoDB" id="6020203at2759"/>
<evidence type="ECO:0000256" key="3">
    <source>
        <dbReference type="SAM" id="Coils"/>
    </source>
</evidence>
<organism evidence="6">
    <name type="scientific">Hydra vulgaris</name>
    <name type="common">Hydra</name>
    <name type="synonym">Hydra attenuata</name>
    <dbReference type="NCBI Taxonomy" id="6087"/>
    <lineage>
        <taxon>Eukaryota</taxon>
        <taxon>Metazoa</taxon>
        <taxon>Cnidaria</taxon>
        <taxon>Hydrozoa</taxon>
        <taxon>Hydroidolina</taxon>
        <taxon>Anthoathecata</taxon>
        <taxon>Aplanulata</taxon>
        <taxon>Hydridae</taxon>
        <taxon>Hydra</taxon>
    </lineage>
</organism>
<sequence length="1166" mass="132038">MVFEESNSCTAEMITPRKETTLPTILSRYKLDEIYNADECGLFFRMQPNKSLNLQSETSIGGNHSKIRLTGMVAASAADDKIPIFLTLNSIKAEEEFKHLVIRNVELESLVQTLEEQIEQLRCNWNDALKKVLLEKSQEESKVVANIKKTFAIQRARDLADHARVIMLKDKENKLYQSIIEDKDKQHKVFLENDEALQFAEKERLRLEKQLLQSSLNEEQLQLDVHRLTETNSSIAYELENLQKIHSECLLKKNELDQISNELIKTKELLHNEEENVIKLETILLNMKNLELKKENKESQCDFLVFVALIYTVFSVSYGAICNVKENNIKYQSKEVYTQYELPSSISSLENYSDIKKTSVNSSQKHNFDTSIESINDFNVFVSSFTYDPSVYSRNEDFDMELPLNKGDKVYVYGDMNEDGFYLGELKSGERGLVPSNFIEKFDDDFSSMQTNQKKSPSQNKIVDNEPLSDKFSNSAPIKVHIKRHLDKCMIVAWSPPLDIKDMTIIKGYTIYVNGVFNQTVLGALRTKALISDVDSKFCSVSVSTLMIDGEISDPLLATVSFGNEDVSKEKPCKHTSDTQASFIDTLSENQNNVTNNDFIKELASKSFILTDDKDVFFKNTTFSGVVSENNNSIIKEDKFINRNEHSNCTTLNSDSILDENIIENEECLVIPCNELSTIEEENEERLVISCNELSTIEEENESSVRSTDSFSFDDKLLEQSSQVHLNELIGEKVLNELIGEKVLNELIGEKVVDNNSLLLSPTFTFDKKNNLSSKRPSEKRPHSARRSLDFNDEDINEYYSKSTLEEKNNKIDKIENNFWESPSASPSDTLPVTMPPPVTMIDSSGSPSLLIKPPPVTMYSFGMIDSSGSPSLSKEPNQKDVIEQDEYSLTSLPYKAASVKTNQSHQFINNYKAASVKTNQSQQSINNLDDKKLNNDTESIILNNFTESINLNKLTPKKNVFEEEVRVFVALYNYDPITMSPNIDFASEELGFEEGDLIQIYGSMDEDGFYLGELKNVKGLVPSNMVKEVSNGTKKKNVKEHTKIDAKDNLFASKSVTDLSQGFVVKSKSATDLSQGYFVNSLSASMPTQLNNLNQKIMITIYSYDPNMSSPNVDSEVELSFQANEVAYVFGEMDEDGFYNGSINGRYGLIPSNFVREATENELSK</sequence>
<dbReference type="Gene3D" id="2.30.30.40">
    <property type="entry name" value="SH3 Domains"/>
    <property type="match status" value="3"/>
</dbReference>
<dbReference type="InterPro" id="IPR040325">
    <property type="entry name" value="RIMBP1/2/3"/>
</dbReference>
<dbReference type="InterPro" id="IPR001452">
    <property type="entry name" value="SH3_domain"/>
</dbReference>
<dbReference type="GO" id="GO:0045202">
    <property type="term" value="C:synapse"/>
    <property type="evidence" value="ECO:0007669"/>
    <property type="project" value="GOC"/>
</dbReference>
<dbReference type="FunFam" id="2.30.30.40:FF:000016">
    <property type="entry name" value="RIMS-binding protein 2 isoform X2"/>
    <property type="match status" value="1"/>
</dbReference>
<dbReference type="GO" id="GO:0007274">
    <property type="term" value="P:neuromuscular synaptic transmission"/>
    <property type="evidence" value="ECO:0007669"/>
    <property type="project" value="TreeGrafter"/>
</dbReference>
<dbReference type="SUPFAM" id="SSF50044">
    <property type="entry name" value="SH3-domain"/>
    <property type="match status" value="3"/>
</dbReference>
<proteinExistence type="evidence at transcript level"/>
<evidence type="ECO:0000256" key="4">
    <source>
        <dbReference type="SAM" id="MobiDB-lite"/>
    </source>
</evidence>
<keyword evidence="1 2" id="KW-0728">SH3 domain</keyword>
<feature type="coiled-coil region" evidence="3">
    <location>
        <begin position="256"/>
        <end position="300"/>
    </location>
</feature>
<dbReference type="CDD" id="cd12012">
    <property type="entry name" value="SH3_RIM-BP_2"/>
    <property type="match status" value="1"/>
</dbReference>
<dbReference type="FunFam" id="2.30.30.40:FF:000023">
    <property type="entry name" value="RIMS-binding protein 2 isoform F"/>
    <property type="match status" value="1"/>
</dbReference>
<dbReference type="EMBL" id="HAAD01005845">
    <property type="protein sequence ID" value="CDG72077.1"/>
    <property type="molecule type" value="mRNA"/>
</dbReference>
<evidence type="ECO:0000259" key="5">
    <source>
        <dbReference type="PROSITE" id="PS50002"/>
    </source>
</evidence>
<dbReference type="SMART" id="SM00326">
    <property type="entry name" value="SH3"/>
    <property type="match status" value="3"/>
</dbReference>
<name>T2MJJ0_HYDVU</name>
<feature type="region of interest" description="Disordered" evidence="4">
    <location>
        <begin position="770"/>
        <end position="790"/>
    </location>
</feature>
<dbReference type="PROSITE" id="PS50002">
    <property type="entry name" value="SH3"/>
    <property type="match status" value="3"/>
</dbReference>
<dbReference type="CDD" id="cd12013">
    <property type="entry name" value="SH3_RIM-BP_3"/>
    <property type="match status" value="1"/>
</dbReference>
<dbReference type="PANTHER" id="PTHR14234">
    <property type="entry name" value="RIM BINDING PROTEIN-RELATED"/>
    <property type="match status" value="1"/>
</dbReference>
<reference evidence="6" key="1">
    <citation type="journal article" date="2013" name="Genome Biol. Evol.">
        <title>Punctuated emergences of genetic and phenotypic innovations in eumetazoan, bilaterian, euteleostome, and hominidae ancestors.</title>
        <authorList>
            <person name="Wenger Y."/>
            <person name="Galliot B."/>
        </authorList>
    </citation>
    <scope>NUCLEOTIDE SEQUENCE</scope>
    <source>
        <tissue evidence="6">Whole animals</tissue>
    </source>
</reference>
<protein>
    <submittedName>
        <fullName evidence="6">RIMS-binding protein 2</fullName>
    </submittedName>
</protein>
<dbReference type="InterPro" id="IPR035755">
    <property type="entry name" value="RIM-BP_SH3_3"/>
</dbReference>
<dbReference type="InterPro" id="IPR057950">
    <property type="entry name" value="RIMB1/RIM3A-C-like_N"/>
</dbReference>
<gene>
    <name evidence="6" type="primary">RIMBP2</name>
</gene>
<dbReference type="Pfam" id="PF25566">
    <property type="entry name" value="RIMB1_N"/>
    <property type="match status" value="1"/>
</dbReference>
<evidence type="ECO:0000313" key="6">
    <source>
        <dbReference type="EMBL" id="CDG72077.1"/>
    </source>
</evidence>
<dbReference type="PRINTS" id="PR00452">
    <property type="entry name" value="SH3DOMAIN"/>
</dbReference>